<feature type="region of interest" description="Disordered" evidence="1">
    <location>
        <begin position="33"/>
        <end position="58"/>
    </location>
</feature>
<proteinExistence type="predicted"/>
<evidence type="ECO:0000313" key="3">
    <source>
        <dbReference type="Proteomes" id="UP001597251"/>
    </source>
</evidence>
<gene>
    <name evidence="2" type="ORF">ACFQ42_06940</name>
</gene>
<name>A0ABW4BU84_9LACO</name>
<organism evidence="2 3">
    <name type="scientific">Companilactobacillus keshanensis</name>
    <dbReference type="NCBI Taxonomy" id="2486003"/>
    <lineage>
        <taxon>Bacteria</taxon>
        <taxon>Bacillati</taxon>
        <taxon>Bacillota</taxon>
        <taxon>Bacilli</taxon>
        <taxon>Lactobacillales</taxon>
        <taxon>Lactobacillaceae</taxon>
        <taxon>Companilactobacillus</taxon>
    </lineage>
</organism>
<dbReference type="Proteomes" id="UP001597251">
    <property type="component" value="Unassembled WGS sequence"/>
</dbReference>
<dbReference type="Pfam" id="PF09693">
    <property type="entry name" value="Phage_XkdX"/>
    <property type="match status" value="1"/>
</dbReference>
<dbReference type="RefSeq" id="WP_164505327.1">
    <property type="nucleotide sequence ID" value="NZ_JBHTOI010000041.1"/>
</dbReference>
<dbReference type="EMBL" id="JBHTOI010000041">
    <property type="protein sequence ID" value="MFD1418471.1"/>
    <property type="molecule type" value="Genomic_DNA"/>
</dbReference>
<sequence length="58" mass="6302">MIGLLKMEFGWGTLKAADIVGYVPMVISKDDYKDITGKDYDTSGKVDGGEADDKNSQN</sequence>
<evidence type="ECO:0000256" key="1">
    <source>
        <dbReference type="SAM" id="MobiDB-lite"/>
    </source>
</evidence>
<comment type="caution">
    <text evidence="2">The sequence shown here is derived from an EMBL/GenBank/DDBJ whole genome shotgun (WGS) entry which is preliminary data.</text>
</comment>
<reference evidence="3" key="1">
    <citation type="journal article" date="2019" name="Int. J. Syst. Evol. Microbiol.">
        <title>The Global Catalogue of Microorganisms (GCM) 10K type strain sequencing project: providing services to taxonomists for standard genome sequencing and annotation.</title>
        <authorList>
            <consortium name="The Broad Institute Genomics Platform"/>
            <consortium name="The Broad Institute Genome Sequencing Center for Infectious Disease"/>
            <person name="Wu L."/>
            <person name="Ma J."/>
        </authorList>
    </citation>
    <scope>NUCLEOTIDE SEQUENCE [LARGE SCALE GENOMIC DNA]</scope>
    <source>
        <strain evidence="3">CCM 8936</strain>
    </source>
</reference>
<protein>
    <submittedName>
        <fullName evidence="2">XkdX family protein</fullName>
    </submittedName>
</protein>
<dbReference type="InterPro" id="IPR010022">
    <property type="entry name" value="XkdX"/>
</dbReference>
<accession>A0ABW4BU84</accession>
<evidence type="ECO:0000313" key="2">
    <source>
        <dbReference type="EMBL" id="MFD1418471.1"/>
    </source>
</evidence>
<keyword evidence="3" id="KW-1185">Reference proteome</keyword>